<evidence type="ECO:0000313" key="2">
    <source>
        <dbReference type="EMBL" id="KAE9636241.1"/>
    </source>
</evidence>
<dbReference type="EMBL" id="WSLF01000002">
    <property type="protein sequence ID" value="KAE9636241.1"/>
    <property type="molecule type" value="Genomic_DNA"/>
</dbReference>
<dbReference type="Pfam" id="PF00149">
    <property type="entry name" value="Metallophos"/>
    <property type="match status" value="1"/>
</dbReference>
<name>A0A7C8LR52_9FIRM</name>
<organism evidence="2 3">
    <name type="scientific">Defluviitalea raffinosedens</name>
    <dbReference type="NCBI Taxonomy" id="1450156"/>
    <lineage>
        <taxon>Bacteria</taxon>
        <taxon>Bacillati</taxon>
        <taxon>Bacillota</taxon>
        <taxon>Clostridia</taxon>
        <taxon>Lachnospirales</taxon>
        <taxon>Defluviitaleaceae</taxon>
        <taxon>Defluviitalea</taxon>
    </lineage>
</organism>
<comment type="caution">
    <text evidence="2">The sequence shown here is derived from an EMBL/GenBank/DDBJ whole genome shotgun (WGS) entry which is preliminary data.</text>
</comment>
<dbReference type="InterPro" id="IPR004843">
    <property type="entry name" value="Calcineurin-like_PHP"/>
</dbReference>
<dbReference type="Gene3D" id="3.60.21.10">
    <property type="match status" value="1"/>
</dbReference>
<proteinExistence type="predicted"/>
<feature type="domain" description="Calcineurin-like phosphoesterase" evidence="1">
    <location>
        <begin position="8"/>
        <end position="138"/>
    </location>
</feature>
<sequence>MIDVKANKLAIISDINGNMYALNSFLDYVNADPQIEYVINLGNFIGYGGFSKEIFDLITTDQRFINIIGPNEYRIMNPKDDKDSMSIREEFGEPRIQQLKNIPGVMEIQLYDKKFLMMHSNRYLDSYSLEKRLKFLFMDEYKDTHYAQQHFVYDYILYGCRGISEVSTYIEQPFKRKAEVIISPGDLYMHFYNTICFCLMEFNGSKVDITIKNEKTNTNKMVEKIISMNRDHISVLSNYGYFNVDGDKGTLIIELLHDETMFSQYYKHFWEQSIEFILKEAEYVGFDIPKKDEKIAKELKESLLVYSEHNRNREFCQIEGKINDAVKKLLSKNYLDQDQSFKWSEIWLLDKNKNLLFSFLKYDGKCQFCDLDEEKMAYMKSIVAKSDQLIYRVYE</sequence>
<dbReference type="AlphaFoldDB" id="A0A7C8LR52"/>
<dbReference type="CDD" id="cd00838">
    <property type="entry name" value="MPP_superfamily"/>
    <property type="match status" value="1"/>
</dbReference>
<protein>
    <recommendedName>
        <fullName evidence="1">Calcineurin-like phosphoesterase domain-containing protein</fullName>
    </recommendedName>
</protein>
<evidence type="ECO:0000313" key="3">
    <source>
        <dbReference type="Proteomes" id="UP000483018"/>
    </source>
</evidence>
<dbReference type="SUPFAM" id="SSF56300">
    <property type="entry name" value="Metallo-dependent phosphatases"/>
    <property type="match status" value="1"/>
</dbReference>
<reference evidence="2 3" key="1">
    <citation type="submission" date="2019-12" db="EMBL/GenBank/DDBJ databases">
        <title>Defluviitalea raffinosedens, isolated from a biogas fermenter, genome sequencing and characterization.</title>
        <authorList>
            <person name="Rettenmaier R."/>
            <person name="Schneider M."/>
            <person name="Neuhaus K."/>
            <person name="Liebl W."/>
            <person name="Zverlov V."/>
        </authorList>
    </citation>
    <scope>NUCLEOTIDE SEQUENCE [LARGE SCALE GENOMIC DNA]</scope>
    <source>
        <strain evidence="2 3">249c-K6</strain>
    </source>
</reference>
<gene>
    <name evidence="2" type="ORF">GND95_03735</name>
</gene>
<accession>A0A7C8LR52</accession>
<dbReference type="InterPro" id="IPR029052">
    <property type="entry name" value="Metallo-depent_PP-like"/>
</dbReference>
<dbReference type="Proteomes" id="UP000483018">
    <property type="component" value="Unassembled WGS sequence"/>
</dbReference>
<keyword evidence="3" id="KW-1185">Reference proteome</keyword>
<evidence type="ECO:0000259" key="1">
    <source>
        <dbReference type="Pfam" id="PF00149"/>
    </source>
</evidence>